<accession>A0A6A6IGR6</accession>
<feature type="compositionally biased region" description="Basic and acidic residues" evidence="1">
    <location>
        <begin position="196"/>
        <end position="229"/>
    </location>
</feature>
<feature type="region of interest" description="Disordered" evidence="1">
    <location>
        <begin position="1"/>
        <end position="81"/>
    </location>
</feature>
<dbReference type="Proteomes" id="UP000800094">
    <property type="component" value="Unassembled WGS sequence"/>
</dbReference>
<evidence type="ECO:0000313" key="2">
    <source>
        <dbReference type="EMBL" id="KAF2249367.1"/>
    </source>
</evidence>
<protein>
    <submittedName>
        <fullName evidence="2">Uncharacterized protein</fullName>
    </submittedName>
</protein>
<feature type="region of interest" description="Disordered" evidence="1">
    <location>
        <begin position="196"/>
        <end position="312"/>
    </location>
</feature>
<evidence type="ECO:0000313" key="3">
    <source>
        <dbReference type="Proteomes" id="UP000800094"/>
    </source>
</evidence>
<dbReference type="RefSeq" id="XP_033684371.1">
    <property type="nucleotide sequence ID" value="XM_033833338.1"/>
</dbReference>
<dbReference type="AlphaFoldDB" id="A0A6A6IGR6"/>
<feature type="region of interest" description="Disordered" evidence="1">
    <location>
        <begin position="580"/>
        <end position="611"/>
    </location>
</feature>
<feature type="compositionally biased region" description="Basic and acidic residues" evidence="1">
    <location>
        <begin position="17"/>
        <end position="34"/>
    </location>
</feature>
<reference evidence="2" key="1">
    <citation type="journal article" date="2020" name="Stud. Mycol.">
        <title>101 Dothideomycetes genomes: a test case for predicting lifestyles and emergence of pathogens.</title>
        <authorList>
            <person name="Haridas S."/>
            <person name="Albert R."/>
            <person name="Binder M."/>
            <person name="Bloem J."/>
            <person name="Labutti K."/>
            <person name="Salamov A."/>
            <person name="Andreopoulos B."/>
            <person name="Baker S."/>
            <person name="Barry K."/>
            <person name="Bills G."/>
            <person name="Bluhm B."/>
            <person name="Cannon C."/>
            <person name="Castanera R."/>
            <person name="Culley D."/>
            <person name="Daum C."/>
            <person name="Ezra D."/>
            <person name="Gonzalez J."/>
            <person name="Henrissat B."/>
            <person name="Kuo A."/>
            <person name="Liang C."/>
            <person name="Lipzen A."/>
            <person name="Lutzoni F."/>
            <person name="Magnuson J."/>
            <person name="Mondo S."/>
            <person name="Nolan M."/>
            <person name="Ohm R."/>
            <person name="Pangilinan J."/>
            <person name="Park H.-J."/>
            <person name="Ramirez L."/>
            <person name="Alfaro M."/>
            <person name="Sun H."/>
            <person name="Tritt A."/>
            <person name="Yoshinaga Y."/>
            <person name="Zwiers L.-H."/>
            <person name="Turgeon B."/>
            <person name="Goodwin S."/>
            <person name="Spatafora J."/>
            <person name="Crous P."/>
            <person name="Grigoriev I."/>
        </authorList>
    </citation>
    <scope>NUCLEOTIDE SEQUENCE</scope>
    <source>
        <strain evidence="2">CBS 122368</strain>
    </source>
</reference>
<sequence>MSATPANKAAESANFWAEKRKKVEDGPAVDHHPADPISPPSPKQDTPMNVFKRTSDKASDVASPTNANSNPMPPNAARIPHKPVFDWADDEDEDMLSEFGQPDQKDIRIQELEGEMTQKTGRIQELEDIVEAKIHRIEDLEGVVEEKDKLLDETKTHGHKNQLYMQELVAEVDEKDRRINQLETELEEKSVRVRELEANMAEKTEDTREVEKTEDKHEVQKSEDTHEVEQPSIPNTEHTEPQSTSSEAISDDVPTPATPPKAATETPATVTPEMVTPKSTPEAPIAGSLEKPTPEPFPSLIPSTPGSFPTPRDGDPVFVTPETIKKAAPVPPAPKLRMGLDMTKYGKKPDPKAAAKPVGKWFTPKRTTKSDAVPSINPNKDIRKMSREERELFGAGPTVSVLLGNETLGIMPKYMLMQCSEKAFQFFTENPNAMSMRFPAGSMDADSAKQHIDWMLMHTHCGRVFSVHLAPEHEDLKNLRITQAARVMGLNNIYVGHFTRQYCDKIRDHMPSQELMALIDEHAYPENDPIFDCLVNNIANQRQRGTLPHAEQFDEFLTKHAKLAAAIKKIEDRFNAKVWSKSEKANGGGANKPQSAKKSPGSGPKSGLTPR</sequence>
<dbReference type="EMBL" id="ML987195">
    <property type="protein sequence ID" value="KAF2249367.1"/>
    <property type="molecule type" value="Genomic_DNA"/>
</dbReference>
<organism evidence="2 3">
    <name type="scientific">Trematosphaeria pertusa</name>
    <dbReference type="NCBI Taxonomy" id="390896"/>
    <lineage>
        <taxon>Eukaryota</taxon>
        <taxon>Fungi</taxon>
        <taxon>Dikarya</taxon>
        <taxon>Ascomycota</taxon>
        <taxon>Pezizomycotina</taxon>
        <taxon>Dothideomycetes</taxon>
        <taxon>Pleosporomycetidae</taxon>
        <taxon>Pleosporales</taxon>
        <taxon>Massarineae</taxon>
        <taxon>Trematosphaeriaceae</taxon>
        <taxon>Trematosphaeria</taxon>
    </lineage>
</organism>
<name>A0A6A6IGR6_9PLEO</name>
<feature type="compositionally biased region" description="Polar residues" evidence="1">
    <location>
        <begin position="232"/>
        <end position="248"/>
    </location>
</feature>
<evidence type="ECO:0000256" key="1">
    <source>
        <dbReference type="SAM" id="MobiDB-lite"/>
    </source>
</evidence>
<gene>
    <name evidence="2" type="ORF">BU26DRAFT_565018</name>
</gene>
<feature type="compositionally biased region" description="Low complexity" evidence="1">
    <location>
        <begin position="260"/>
        <end position="277"/>
    </location>
</feature>
<dbReference type="GeneID" id="54586668"/>
<proteinExistence type="predicted"/>
<keyword evidence="3" id="KW-1185">Reference proteome</keyword>
<feature type="compositionally biased region" description="Low complexity" evidence="1">
    <location>
        <begin position="592"/>
        <end position="611"/>
    </location>
</feature>
<dbReference type="OrthoDB" id="3776185at2759"/>